<dbReference type="Proteomes" id="UP000033428">
    <property type="component" value="Unassembled WGS sequence"/>
</dbReference>
<dbReference type="PRINTS" id="PR00906">
    <property type="entry name" value="SECA"/>
</dbReference>
<feature type="transmembrane region" description="Helical" evidence="8">
    <location>
        <begin position="2880"/>
        <end position="2904"/>
    </location>
</feature>
<reference evidence="11 12" key="1">
    <citation type="submission" date="2015-02" db="EMBL/GenBank/DDBJ databases">
        <title>Single-cell genomics of uncultivated deep-branching MTB reveals a conserved set of magnetosome genes.</title>
        <authorList>
            <person name="Kolinko S."/>
            <person name="Richter M."/>
            <person name="Glockner F.O."/>
            <person name="Brachmann A."/>
            <person name="Schuler D."/>
        </authorList>
    </citation>
    <scope>NUCLEOTIDE SEQUENCE [LARGE SCALE GENOMIC DNA]</scope>
    <source>
        <strain evidence="11">SKK-01</strain>
    </source>
</reference>
<dbReference type="PANTHER" id="PTHR23159">
    <property type="entry name" value="CENTROSOMAL PROTEIN 2"/>
    <property type="match status" value="1"/>
</dbReference>
<dbReference type="InterPro" id="IPR036670">
    <property type="entry name" value="SecA_X-link_sf"/>
</dbReference>
<dbReference type="SUPFAM" id="SSF48452">
    <property type="entry name" value="TPR-like"/>
    <property type="match status" value="1"/>
</dbReference>
<dbReference type="SUPFAM" id="SSF52540">
    <property type="entry name" value="P-loop containing nucleoside triphosphate hydrolases"/>
    <property type="match status" value="1"/>
</dbReference>
<dbReference type="Gene3D" id="1.25.40.10">
    <property type="entry name" value="Tetratricopeptide repeat domain"/>
    <property type="match status" value="2"/>
</dbReference>
<dbReference type="SUPFAM" id="SSF81767">
    <property type="entry name" value="Pre-protein crosslinking domain of SecA"/>
    <property type="match status" value="1"/>
</dbReference>
<dbReference type="EMBL" id="JYNY01000405">
    <property type="protein sequence ID" value="KJJ84089.1"/>
    <property type="molecule type" value="Genomic_DNA"/>
</dbReference>
<keyword evidence="2" id="KW-0963">Cytoplasm</keyword>
<dbReference type="PATRIC" id="fig|1609969.3.peg.2172"/>
<dbReference type="InterPro" id="IPR011990">
    <property type="entry name" value="TPR-like_helical_dom_sf"/>
</dbReference>
<evidence type="ECO:0000313" key="12">
    <source>
        <dbReference type="Proteomes" id="UP000033428"/>
    </source>
</evidence>
<dbReference type="InterPro" id="IPR011130">
    <property type="entry name" value="SecA_preprotein_X-link_dom"/>
</dbReference>
<feature type="region of interest" description="Disordered" evidence="7">
    <location>
        <begin position="90"/>
        <end position="135"/>
    </location>
</feature>
<keyword evidence="1" id="KW-1003">Cell membrane</keyword>
<accession>A0A0F0CPZ4</accession>
<feature type="coiled-coil region" evidence="6">
    <location>
        <begin position="1531"/>
        <end position="1562"/>
    </location>
</feature>
<feature type="coiled-coil region" evidence="6">
    <location>
        <begin position="868"/>
        <end position="915"/>
    </location>
</feature>
<evidence type="ECO:0000313" key="11">
    <source>
        <dbReference type="EMBL" id="KJJ84089.1"/>
    </source>
</evidence>
<dbReference type="InterPro" id="IPR014018">
    <property type="entry name" value="SecA_motor_DEAD"/>
</dbReference>
<organism evidence="11 12">
    <name type="scientific">Candidatus Omnitrophus magneticus</name>
    <dbReference type="NCBI Taxonomy" id="1609969"/>
    <lineage>
        <taxon>Bacteria</taxon>
        <taxon>Pseudomonadati</taxon>
        <taxon>Candidatus Omnitrophota</taxon>
        <taxon>Candidatus Omnitrophus</taxon>
    </lineage>
</organism>
<keyword evidence="8" id="KW-0812">Transmembrane</keyword>
<evidence type="ECO:0000256" key="7">
    <source>
        <dbReference type="SAM" id="MobiDB-lite"/>
    </source>
</evidence>
<feature type="transmembrane region" description="Helical" evidence="8">
    <location>
        <begin position="2910"/>
        <end position="2935"/>
    </location>
</feature>
<feature type="coiled-coil region" evidence="6">
    <location>
        <begin position="3227"/>
        <end position="3254"/>
    </location>
</feature>
<dbReference type="GO" id="GO:0017038">
    <property type="term" value="P:protein import"/>
    <property type="evidence" value="ECO:0007669"/>
    <property type="project" value="InterPro"/>
</dbReference>
<dbReference type="Pfam" id="PF13432">
    <property type="entry name" value="TPR_16"/>
    <property type="match status" value="1"/>
</dbReference>
<dbReference type="PROSITE" id="PS51194">
    <property type="entry name" value="HELICASE_CTER"/>
    <property type="match status" value="1"/>
</dbReference>
<dbReference type="InterPro" id="IPR001650">
    <property type="entry name" value="Helicase_C-like"/>
</dbReference>
<gene>
    <name evidence="11" type="ORF">OMAG_002042</name>
</gene>
<dbReference type="PANTHER" id="PTHR23159:SF31">
    <property type="entry name" value="CENTROSOME-ASSOCIATED PROTEIN CEP250 ISOFORM X1"/>
    <property type="match status" value="1"/>
</dbReference>
<dbReference type="PROSITE" id="PS50005">
    <property type="entry name" value="TPR"/>
    <property type="match status" value="1"/>
</dbReference>
<dbReference type="SMART" id="SM00028">
    <property type="entry name" value="TPR"/>
    <property type="match status" value="5"/>
</dbReference>
<keyword evidence="6" id="KW-0175">Coiled coil</keyword>
<dbReference type="Pfam" id="PF07517">
    <property type="entry name" value="SecA_DEAD"/>
    <property type="match status" value="1"/>
</dbReference>
<dbReference type="SMART" id="SM00957">
    <property type="entry name" value="SecA_DEAD"/>
    <property type="match status" value="1"/>
</dbReference>
<dbReference type="InterPro" id="IPR011115">
    <property type="entry name" value="SecA_DEAD"/>
</dbReference>
<dbReference type="GO" id="GO:0005524">
    <property type="term" value="F:ATP binding"/>
    <property type="evidence" value="ECO:0007669"/>
    <property type="project" value="InterPro"/>
</dbReference>
<feature type="domain" description="SecA family profile" evidence="10">
    <location>
        <begin position="1001"/>
        <end position="1723"/>
    </location>
</feature>
<keyword evidence="12" id="KW-1185">Reference proteome</keyword>
<feature type="coiled-coil region" evidence="6">
    <location>
        <begin position="222"/>
        <end position="304"/>
    </location>
</feature>
<keyword evidence="5" id="KW-0802">TPR repeat</keyword>
<protein>
    <submittedName>
        <fullName evidence="11">Membrane protein containing SecA DEAD-like domain protein</fullName>
    </submittedName>
</protein>
<evidence type="ECO:0000256" key="6">
    <source>
        <dbReference type="SAM" id="Coils"/>
    </source>
</evidence>
<evidence type="ECO:0000256" key="8">
    <source>
        <dbReference type="SAM" id="Phobius"/>
    </source>
</evidence>
<evidence type="ECO:0000259" key="10">
    <source>
        <dbReference type="PROSITE" id="PS51196"/>
    </source>
</evidence>
<feature type="coiled-coil region" evidence="6">
    <location>
        <begin position="514"/>
        <end position="598"/>
    </location>
</feature>
<feature type="coiled-coil region" evidence="6">
    <location>
        <begin position="3648"/>
        <end position="3675"/>
    </location>
</feature>
<dbReference type="Pfam" id="PF01043">
    <property type="entry name" value="SecA_PP_bind"/>
    <property type="match status" value="1"/>
</dbReference>
<dbReference type="PROSITE" id="PS51196">
    <property type="entry name" value="SECA_MOTOR_DEAD"/>
    <property type="match status" value="1"/>
</dbReference>
<dbReference type="InterPro" id="IPR000185">
    <property type="entry name" value="SecA"/>
</dbReference>
<name>A0A0F0CPZ4_9BACT</name>
<feature type="coiled-coil region" evidence="6">
    <location>
        <begin position="1280"/>
        <end position="1341"/>
    </location>
</feature>
<evidence type="ECO:0000256" key="2">
    <source>
        <dbReference type="ARBA" id="ARBA00022490"/>
    </source>
</evidence>
<dbReference type="InterPro" id="IPR019734">
    <property type="entry name" value="TPR_rpt"/>
</dbReference>
<feature type="transmembrane region" description="Helical" evidence="8">
    <location>
        <begin position="3004"/>
        <end position="3033"/>
    </location>
</feature>
<dbReference type="GO" id="GO:0016020">
    <property type="term" value="C:membrane"/>
    <property type="evidence" value="ECO:0007669"/>
    <property type="project" value="InterPro"/>
</dbReference>
<comment type="caution">
    <text evidence="11">The sequence shown here is derived from an EMBL/GenBank/DDBJ whole genome shotgun (WGS) entry which is preliminary data.</text>
</comment>
<evidence type="ECO:0000256" key="3">
    <source>
        <dbReference type="ARBA" id="ARBA00022927"/>
    </source>
</evidence>
<keyword evidence="3" id="KW-0813">Transport</keyword>
<dbReference type="GO" id="GO:0006886">
    <property type="term" value="P:intracellular protein transport"/>
    <property type="evidence" value="ECO:0007669"/>
    <property type="project" value="InterPro"/>
</dbReference>
<sequence>MVLHETTERGVILELTRKMIMLLLGGVLININAIIDEDVIKWLDGKIGTANGDKITEDERQDIFERANDVASANEKDFITKRIVEIKQQEADKKAAEEKKATEERKAAADKKAVEEKEAEKEEEKEEKEEKEKTTIEKIEEEMKNAASVEDYAILLLKRENEALRLSGQMTSEVRAKIQENLENMIFIRYGVSLKEVFGQEGAASLRDQYNYVRQNKLMEDFDSASGKLGKAQEELEKMEDEIRKLENDLKEKEKRLKEMKDTDMLKKSLEIEIAALKEQISDKKSEKDEKAKEEKELRGVVEKQAKDLKKDSKATVDAILGATKAKVGLRAKFSKTIRNSKVLQKLETWLQKRQEAKRTANWAKDGGKKFLDILQKSNITGAVEILNNFKKEIFGINTISNFVDFLKANEMTLEAINFVMAEMVKAESTSAVNLLLNLRESAKGKELKDLLVNRMNIDKDEKIKVTDAQGTIVEINTTEELLSYITKNVTTLDAAQLLSASLGKRGVSMRDMFNNFNKTVGNLKNNLESAENKKTELEKKIKDLTERKATVLNLLEHDSQVRVETHRKTFAEIDSKLNSAREELQSTEKIISELAKINGLDKLSNFLARSDCLAIGINNKADFLEHIRESLIKQGTSKVDAENAINSFLQSMVFNETKDVNSLVRVLAFNSYGKLSEFLKRTDISSTIRTKQGLIDFLRGQADANGFTNKEIDSALKDIALKETPSLRDTLINKITGEKLFAGLRQSALVWNLRKWAEGNLAKLAGKNITKGLRVFFYNRIISFSNTESFVQWKGKELYDNRKSLKAKSKLVLAELLMNRITFSIFERDAKDYLKASEAAVKEAQDKFLEGLGASQQVTSQDVARAQTEITEQIGKLEERIEELNKIIKSEQSNEEQKSRAEKEKGELVKLMDNLISFDTALDSINLNNLEQARALVFGATAYRGLCNELLEKSKDLAGAKDNLDIAANTEKDEVTDNVEAIKGMIEGIKESLNIVLGAVWNDKKNLAGGVKTNIILRGMLTMGVINNTEQGKKFLTEYLTAKDKELQEEYNQNEGKITKEFKEKAYANIALAIMAISGFPGIRLEQFSAGDVMVRGNNIAELKTGQGKTTVARLASYIAQFRGAGKSMVVQPTELFAIRDGKESEKIFALLGKGVGIIKQDMTEEDRQAAYKKDIVYVNGQQFAFDVLHDLFQVNEKDLPNKRYLNIDAKTRAEYQETLKKEFFALADEVDSVIIDQATTKYIMSMGKGREVSPERNKEIAALLGIARGIGSQTGERKVKLLSEKEAKERELKKTEDAESKYSYIIDKYNKQVTRKMSNEELIKQLKDAGIEIKDESDTKEIEKWARQLDKAVEAIYCWEENKNYLMQTDPMSNETSIILVSNETGVSQFGQRLQDGLHSFLEAKHDLAVHEDTKTEASAAAATIYRMIGHFCGMTGTATQGNTMEFLAKTYGLSVNIVPAHEPTVRTDVPAKVVSDEEYLKNFIKEVIDAAKVGAPMLVPASESIALAHVLHATTNLYSIAAEMAKVKDKSSEEYKKLLEKYNTAKDSLIEKYASYTNKEGSENRASVEKSLSTTLDFIQEIADGKIEAPEIALQEIFDAKTGSDFNQQQKIVGSAGGKSVVTIATSIAGRGTDIGVSGHTGQTGLRVIGVDLYNSERVEMQLRGRSGRKGQAGVSTQIVSNSQYQSFIERAFKDNPKYAKNLAKTKTVDLTTARGQEIARKWIARAQSAIEKKQHEQITSQAKQDEIEFLNQLAVRSFRDQVENATARITGEAEVFIETKIAEIIKNPEVKNADGSFNIEKVANEIESVFGATFQGADFLKDYSKTDKDMALAIKIMVDEYIIKEARNKMLSNIQGTMMNAFTKAGQESGGDMKKFEELTNKAFIEAIAAMNALKFKELSEKDIEAHIKNLKEDSLDRKKEKEQKAKVVIDGKDLEVNIKIESVKINGSGNNKGVIKAYRDMRGEIYETKSGGKIVVIDGIVVASRGESAPKIGEKVTVENYKKIGEQLCQAIVIDIGFGEGKDIVAINGVIIKEIEGKVQAGNSINYEKSEISTNNVSTKDIDAYHSAHAREQSKGVEVNLSISEKDVIKGKAEVSVTGEKKEEKIAVTYVARASIAEKFVDGARIKAEFEKRKMEMEKEGRKKAQKESTKIEMLGEEEITLNDGKTVTVNVVTARKEGGENTKDIGQVLKEQGKQKKIVLTPPDEEDRKVFLQSEEFKKALGTETIEGEVTIISAKLGENGEIKVDVYRLSEEVATKVAGIYEEIVKTGTKEDMATMEEMFDKLFGTKTGTTEIAGHIVATLEKDGRRVIVDLGHKSDVNPLTVKMINSAGADKDSAKVIEKNGVLIVAVGDIDIPEGVKLADGAIIWDSKLTSRSTVARGAIVRNTVLTNKNVSIENGAVIDGIDDKLLGDTKKVETKQALYRLSELVDKNVEARAKTDNNAAGRYEIEAVDILHISKPEGWFEKRLPEKFKIKAIYSGLKNAAQRLWSQLPMMLMRNKNMMNFGLKVMNFQKKLAEQADKFLSLFMKSKQEEKLIKETKKEYEQYQKGMILLGDLTSESELAKEFKGNTLDEILSYKATSVMVSLLEKAKLAETNSDKEGCDKYLEQAGRIIKFFKAVGPDKKKKDEYRRFIAQKLEALKMEVKILTMQGKTKEAMDAIKSLLNEKAISNDINFLESAGDIALAQGEADLSTQCFERALKKSVEQTNATVKNSLDRMVDFSKELLKESPGSFAVGMFVLGIGIYFTANLASLLWGVLAKVVSGLGLGGSVVGGSFQEDKKQALLRAKLGDALQKKQELLGKRDKTEKLDADAINEDLKRSLGIKDEGAKLEFKNVLDRILYFGKNIIGTGLLDKHSAWVAYPLIALRSAATLVILASVVQISAASLGALWGSWAVWASQTAGFWSGIVSFIDAHLGVIAGIIGVNLAQKIGAPKEKEQKMPGGMPDLGNLNKPKQADKFNMFKMLGFGKQDARLTHPFQKSLDTVLKMIPMIAGPIGLYFGVVTMSSLLTISLITGIVSLLNIFIPQIFSKGGAMWENRNLGGRSVNELETALNSEHLTPLEKAEIYALLANADEKEVDGILKRLLAKEADLDFKARIESSTDYIRQRLIDYAIQKALGEPEFFANTVMLNKLFDLAKKHDALKLLETALKSKFDSDKTNKNIATILARVSSENKNFEEAVNYILQSMGVEEGIKYENLKTGDDAVLKLMEDKENAALVIELAKNLRELKDEKTALNILKKAKNADKSNIEVMTGLHDLYVSSGELGKAAELLKEALLLSPKDEKLLKILSQFAGTMEGNVKKGKAEKAESQNAAKVLMGIIAQGADTALIEKIVDVIEKFSGVEGMTRSDFYGNVLDNILKNTGVLLGDKVKLIEKLTASLKNITEKLDKKESELLIAGYNRALGLAKNAVVKAGLHKGIAVIYMNLKTSEGQKQALANIDKSKEFLKNGLSSQALWSELYLLEADIASMSPSAILARDLEEQGEFDKAKELYKEAIKNHPTDWESNLRLAGILLNKEKYQDAEDYFNKAAELNSIVKELYGAGFLEVYVKNKNIEGAIEILNSMSQNARGKVSNEVKKELLELSKEKADIANREAVDANKKVREDRSSSTLDTLETALGKAIDINKVLLFSEIDTIEKSRIDAELRDMEQQLSDVRTARENFYNEEIKNFESLRKKLFSDMGKPINVETIKEIDQEIALCHAALLKNEKDIFKRSDRYEKVISSFLRGGEFENSKKYLNQMAKEKGAVLTDLQIAGIEEAFNLGLKGDKDIAEKSSVLSAYTALISGRLDTAADIINKLADTIADKKGLKEILFSKKEPEKIEKKELFESHDDARAKWGEKLWRIV</sequence>
<evidence type="ECO:0000256" key="1">
    <source>
        <dbReference type="ARBA" id="ARBA00022475"/>
    </source>
</evidence>
<keyword evidence="3" id="KW-0653">Protein transport</keyword>
<dbReference type="GO" id="GO:0006605">
    <property type="term" value="P:protein targeting"/>
    <property type="evidence" value="ECO:0007669"/>
    <property type="project" value="InterPro"/>
</dbReference>
<keyword evidence="8" id="KW-1133">Transmembrane helix</keyword>
<dbReference type="Gene3D" id="3.40.50.300">
    <property type="entry name" value="P-loop containing nucleotide triphosphate hydrolases"/>
    <property type="match status" value="2"/>
</dbReference>
<feature type="coiled-coil region" evidence="6">
    <location>
        <begin position="3583"/>
        <end position="3611"/>
    </location>
</feature>
<evidence type="ECO:0000256" key="4">
    <source>
        <dbReference type="ARBA" id="ARBA00023010"/>
    </source>
</evidence>
<feature type="transmembrane region" description="Helical" evidence="8">
    <location>
        <begin position="2740"/>
        <end position="2765"/>
    </location>
</feature>
<proteinExistence type="predicted"/>
<evidence type="ECO:0000256" key="5">
    <source>
        <dbReference type="PROSITE-ProRule" id="PRU00339"/>
    </source>
</evidence>
<dbReference type="InterPro" id="IPR027417">
    <property type="entry name" value="P-loop_NTPase"/>
</dbReference>
<keyword evidence="8" id="KW-0472">Membrane</keyword>
<feature type="repeat" description="TPR" evidence="5">
    <location>
        <begin position="3258"/>
        <end position="3291"/>
    </location>
</feature>
<keyword evidence="4" id="KW-0811">Translocation</keyword>
<evidence type="ECO:0000259" key="9">
    <source>
        <dbReference type="PROSITE" id="PS51194"/>
    </source>
</evidence>
<dbReference type="Gene3D" id="3.90.1440.10">
    <property type="entry name" value="SecA, preprotein cross-linking domain"/>
    <property type="match status" value="1"/>
</dbReference>
<feature type="domain" description="Helicase C-terminal" evidence="9">
    <location>
        <begin position="1537"/>
        <end position="1715"/>
    </location>
</feature>